<name>A0A2D1KP57_9LACO</name>
<organism evidence="2 3">
    <name type="scientific">Loigolactobacillus coryniformis subsp. torquens DSM 20004 = KCTC 3535</name>
    <dbReference type="NCBI Taxonomy" id="1423822"/>
    <lineage>
        <taxon>Bacteria</taxon>
        <taxon>Bacillati</taxon>
        <taxon>Bacillota</taxon>
        <taxon>Bacilli</taxon>
        <taxon>Lactobacillales</taxon>
        <taxon>Lactobacillaceae</taxon>
        <taxon>Loigolactobacillus</taxon>
    </lineage>
</organism>
<dbReference type="GO" id="GO:0043138">
    <property type="term" value="F:3'-5' DNA helicase activity"/>
    <property type="evidence" value="ECO:0007669"/>
    <property type="project" value="TreeGrafter"/>
</dbReference>
<dbReference type="PANTHER" id="PTHR47957">
    <property type="entry name" value="ATP-DEPENDENT HELICASE HRQ1"/>
    <property type="match status" value="1"/>
</dbReference>
<dbReference type="GO" id="GO:0006289">
    <property type="term" value="P:nucleotide-excision repair"/>
    <property type="evidence" value="ECO:0007669"/>
    <property type="project" value="TreeGrafter"/>
</dbReference>
<dbReference type="SUPFAM" id="SSF52540">
    <property type="entry name" value="P-loop containing nucleoside triphosphate hydrolases"/>
    <property type="match status" value="2"/>
</dbReference>
<reference evidence="2 3" key="1">
    <citation type="submission" date="2016-10" db="EMBL/GenBank/DDBJ databases">
        <title>The whole genome sequencing and assembly of L. cotyniformis subsp. torquens DSM 20004 strain.</title>
        <authorList>
            <person name="Park M.-K."/>
            <person name="Lee Y.-J."/>
            <person name="Yi H."/>
            <person name="Bahn Y.-S."/>
            <person name="Kim J.F."/>
            <person name="Lee D.-W."/>
        </authorList>
    </citation>
    <scope>NUCLEOTIDE SEQUENCE [LARGE SCALE GENOMIC DNA]</scope>
    <source>
        <strain evidence="2 3">DSM 20004</strain>
    </source>
</reference>
<dbReference type="EMBL" id="CP017697">
    <property type="protein sequence ID" value="ATO43935.1"/>
    <property type="molecule type" value="Genomic_DNA"/>
</dbReference>
<feature type="compositionally biased region" description="Acidic residues" evidence="1">
    <location>
        <begin position="70"/>
        <end position="89"/>
    </location>
</feature>
<keyword evidence="2" id="KW-0347">Helicase</keyword>
<dbReference type="SMART" id="SM00490">
    <property type="entry name" value="HELICc"/>
    <property type="match status" value="1"/>
</dbReference>
<protein>
    <submittedName>
        <fullName evidence="2">DNA helicase</fullName>
    </submittedName>
</protein>
<dbReference type="PANTHER" id="PTHR47957:SF3">
    <property type="entry name" value="ATP-DEPENDENT HELICASE HRQ1"/>
    <property type="match status" value="1"/>
</dbReference>
<dbReference type="Gene3D" id="3.40.50.300">
    <property type="entry name" value="P-loop containing nucleotide triphosphate hydrolases"/>
    <property type="match status" value="2"/>
</dbReference>
<dbReference type="GO" id="GO:0036297">
    <property type="term" value="P:interstrand cross-link repair"/>
    <property type="evidence" value="ECO:0007669"/>
    <property type="project" value="TreeGrafter"/>
</dbReference>
<keyword evidence="3" id="KW-1185">Reference proteome</keyword>
<dbReference type="KEGG" id="lcy:LC20004_08410"/>
<evidence type="ECO:0000256" key="1">
    <source>
        <dbReference type="SAM" id="MobiDB-lite"/>
    </source>
</evidence>
<dbReference type="InterPro" id="IPR027417">
    <property type="entry name" value="P-loop_NTPase"/>
</dbReference>
<dbReference type="PROSITE" id="PS51194">
    <property type="entry name" value="HELICASE_CTER"/>
    <property type="match status" value="1"/>
</dbReference>
<dbReference type="CDD" id="cd18785">
    <property type="entry name" value="SF2_C"/>
    <property type="match status" value="1"/>
</dbReference>
<keyword evidence="2" id="KW-0378">Hydrolase</keyword>
<sequence>MSIDRNEQEIVRNKYSQSVIDKVLGPGSEILTEDKEYEVISESPKSRYVTGILYPQKNQTLNSKIKASESQDDSEDIEDSSQDGFDPESEPIIVDNGFQPKSIGLSFYCKKVNKINVQVTGATYETVKNPPIYLPERFIPEFKQLLIDEHMENVVQWDEATHTFSYVDKYLVDPISLQEKVKTFLKSRKEDYETDSVSFYIKRLKEINYASDGKKGTTIKSCYQRVPFSVDIEVDLTTDDNRQEIKIDDKKIGLSLFTTVRTMENTSILAPTIVLQNCSKKTFFQCEISVQAGNEVVFYASEDVEFPNIDHLQEEDAKLLFSYQGKKTYAFGHGVSATWTPINKKPTVIKTSYIPTFDIVPMSFKINKLDPAILRPDSYLRENDRDQQIIYLNNFVDAYDQWIKDKERQIPDYTKNSDLFTKFADENLNKCRQCSQRMRKAIETLTKDKKLLAAFNLANEAILLQRIKKHEDKVECYSTRKYDILQNNDSTRFAWRPFQLAFILTTLCSVVYNDDDNRDDLDLIWVSTGGGKTEAYLFAIAMSILYQRLTDPATKGVGVIMRYTLRLLTAQQFERASALICALEYIRQHESSLGGEKISIGLWVGNNNTPKDWKEAQGALENMTERDSQANKFQVLKCPWCADEYSLIPDEDNKGKINKWGYAPATRKHSTYDLNCKNPNCEFKRGLPIYVVDESIYEQQPTLLFGTVDKFAQVPIKAGTNRLFKVTGENGRAYSPQLVIQDELHLISGPLGSIVGLYEAAFDYIMQQSGSRPKYLASTATIRNSKEQIKNLYNRSVIQFPPDGLDADDSFFVKLVDPCDMKNYAGRRYLGIMGTGKTQVTTEVRLFGAMLSSITELELTVEQEELFWTIVGYFNSIRELGKASTLLIDDVQDELTRIARRNSLSIRHLENNVELTSRISNSQIVDTINQLEVVHKKKNEAVDTVIATNMLSVGIDISRLNAMVVVGQPKLTSEYIQATSRVGRSTLGSVFTLYNAMRSRDRSHYESFTSYHQSMYRYVEPSSVTPFSKPSLKKAIAAVIVAMVRHTKCELLDDDNAGRIIDYTDTLEKVKKYLIARVSQNDGQGLYLDNAKELISSFTNNWLATAQEIKENDDEKFNYYKSNNSSKPNTKYLLRSFDRSSGDENEEPVMNSMRDIEETANLKIKGVIGYAEE</sequence>
<keyword evidence="2" id="KW-0547">Nucleotide-binding</keyword>
<dbReference type="RefSeq" id="WP_056980376.1">
    <property type="nucleotide sequence ID" value="NZ_AZDC01000084.1"/>
</dbReference>
<dbReference type="AlphaFoldDB" id="A0A2D1KP57"/>
<evidence type="ECO:0000313" key="2">
    <source>
        <dbReference type="EMBL" id="ATO43935.1"/>
    </source>
</evidence>
<feature type="region of interest" description="Disordered" evidence="1">
    <location>
        <begin position="63"/>
        <end position="91"/>
    </location>
</feature>
<dbReference type="Proteomes" id="UP000223559">
    <property type="component" value="Chromosome"/>
</dbReference>
<keyword evidence="2" id="KW-0067">ATP-binding</keyword>
<accession>A0A2D1KP57</accession>
<dbReference type="OrthoDB" id="713315at2"/>
<dbReference type="InterPro" id="IPR001650">
    <property type="entry name" value="Helicase_C-like"/>
</dbReference>
<gene>
    <name evidence="2" type="ORF">LC20004_08410</name>
</gene>
<evidence type="ECO:0000313" key="3">
    <source>
        <dbReference type="Proteomes" id="UP000223559"/>
    </source>
</evidence>
<dbReference type="Pfam" id="PF00271">
    <property type="entry name" value="Helicase_C"/>
    <property type="match status" value="1"/>
</dbReference>
<proteinExistence type="predicted"/>